<keyword evidence="3" id="KW-1185">Reference proteome</keyword>
<evidence type="ECO:0000256" key="1">
    <source>
        <dbReference type="SAM" id="MobiDB-lite"/>
    </source>
</evidence>
<dbReference type="HOGENOM" id="CLU_471056_0_0_1"/>
<accession>A0A0C3BAV5</accession>
<dbReference type="EMBL" id="KN824289">
    <property type="protein sequence ID" value="KIM29239.1"/>
    <property type="molecule type" value="Genomic_DNA"/>
</dbReference>
<feature type="region of interest" description="Disordered" evidence="1">
    <location>
        <begin position="460"/>
        <end position="479"/>
    </location>
</feature>
<feature type="region of interest" description="Disordered" evidence="1">
    <location>
        <begin position="1"/>
        <end position="88"/>
    </location>
</feature>
<organism evidence="2 3">
    <name type="scientific">Serendipita vermifera MAFF 305830</name>
    <dbReference type="NCBI Taxonomy" id="933852"/>
    <lineage>
        <taxon>Eukaryota</taxon>
        <taxon>Fungi</taxon>
        <taxon>Dikarya</taxon>
        <taxon>Basidiomycota</taxon>
        <taxon>Agaricomycotina</taxon>
        <taxon>Agaricomycetes</taxon>
        <taxon>Sebacinales</taxon>
        <taxon>Serendipitaceae</taxon>
        <taxon>Serendipita</taxon>
    </lineage>
</organism>
<reference evidence="3" key="2">
    <citation type="submission" date="2015-01" db="EMBL/GenBank/DDBJ databases">
        <title>Evolutionary Origins and Diversification of the Mycorrhizal Mutualists.</title>
        <authorList>
            <consortium name="DOE Joint Genome Institute"/>
            <consortium name="Mycorrhizal Genomics Consortium"/>
            <person name="Kohler A."/>
            <person name="Kuo A."/>
            <person name="Nagy L.G."/>
            <person name="Floudas D."/>
            <person name="Copeland A."/>
            <person name="Barry K.W."/>
            <person name="Cichocki N."/>
            <person name="Veneault-Fourrey C."/>
            <person name="LaButti K."/>
            <person name="Lindquist E.A."/>
            <person name="Lipzen A."/>
            <person name="Lundell T."/>
            <person name="Morin E."/>
            <person name="Murat C."/>
            <person name="Riley R."/>
            <person name="Ohm R."/>
            <person name="Sun H."/>
            <person name="Tunlid A."/>
            <person name="Henrissat B."/>
            <person name="Grigoriev I.V."/>
            <person name="Hibbett D.S."/>
            <person name="Martin F."/>
        </authorList>
    </citation>
    <scope>NUCLEOTIDE SEQUENCE [LARGE SCALE GENOMIC DNA]</scope>
    <source>
        <strain evidence="3">MAFF 305830</strain>
    </source>
</reference>
<protein>
    <submittedName>
        <fullName evidence="2">Uncharacterized protein</fullName>
    </submittedName>
</protein>
<gene>
    <name evidence="2" type="ORF">M408DRAFT_23041</name>
</gene>
<evidence type="ECO:0000313" key="3">
    <source>
        <dbReference type="Proteomes" id="UP000054097"/>
    </source>
</evidence>
<feature type="compositionally biased region" description="Polar residues" evidence="1">
    <location>
        <begin position="286"/>
        <end position="304"/>
    </location>
</feature>
<reference evidence="2 3" key="1">
    <citation type="submission" date="2014-04" db="EMBL/GenBank/DDBJ databases">
        <authorList>
            <consortium name="DOE Joint Genome Institute"/>
            <person name="Kuo A."/>
            <person name="Zuccaro A."/>
            <person name="Kohler A."/>
            <person name="Nagy L.G."/>
            <person name="Floudas D."/>
            <person name="Copeland A."/>
            <person name="Barry K.W."/>
            <person name="Cichocki N."/>
            <person name="Veneault-Fourrey C."/>
            <person name="LaButti K."/>
            <person name="Lindquist E.A."/>
            <person name="Lipzen A."/>
            <person name="Lundell T."/>
            <person name="Morin E."/>
            <person name="Murat C."/>
            <person name="Sun H."/>
            <person name="Tunlid A."/>
            <person name="Henrissat B."/>
            <person name="Grigoriev I.V."/>
            <person name="Hibbett D.S."/>
            <person name="Martin F."/>
            <person name="Nordberg H.P."/>
            <person name="Cantor M.N."/>
            <person name="Hua S.X."/>
        </authorList>
    </citation>
    <scope>NUCLEOTIDE SEQUENCE [LARGE SCALE GENOMIC DNA]</scope>
    <source>
        <strain evidence="2 3">MAFF 305830</strain>
    </source>
</reference>
<feature type="compositionally biased region" description="Polar residues" evidence="1">
    <location>
        <begin position="72"/>
        <end position="88"/>
    </location>
</feature>
<feature type="compositionally biased region" description="Polar residues" evidence="1">
    <location>
        <begin position="321"/>
        <end position="336"/>
    </location>
</feature>
<feature type="region of interest" description="Disordered" evidence="1">
    <location>
        <begin position="263"/>
        <end position="396"/>
    </location>
</feature>
<evidence type="ECO:0000313" key="2">
    <source>
        <dbReference type="EMBL" id="KIM29239.1"/>
    </source>
</evidence>
<sequence>MTRTTKNQGSPLSDSVKRPSRSRQTLVKNYHSAVTEQRIDVTPTGLEADLPKRDRSEPGPSIAHTHKDHIQQSENGQASPFNASGELSQAPNRDRVEVAHSVALSQQISPKGARLKPGTQLKHAHVIHSPETQARIEALSPEEQLTVTLDGGNTVKSQIRVLEAIERLTRDEKGFRLWTEPSWTGPDGKQKPKYLCKFCDHKEKTRQRARQHFVSRHVDHRDVGWVCPVDGCDYTMKHKRLDDLKKHHVIPKHEANYYRERGPARNVVGQGASSTSSDLRHYGPDISSTRSSNALYGSTISTSIPEPVVDAPTQVPKHPWETSSRPDLVQNRQETGGTRIRDARFHASAGPSKLSQRSFSKRLEKRLATPSGPSPQSSGTDTHFGQPPFVFPDPSVAEDMNRVESHLHPHPHMPSQIQSFPVGDHYWPPKFDAVNQFRSYAGGSADGLNQMPALVVEPDSQGHRSSAYPFTGQNMGGLRPYTDPERDTLYMQMRDGLPGHDPPASIGPMLQGEREFGPNQAASTTGLTPASDRRFVNDTSHYQWRGSQTSVPYTTTNQMPKESSPYTGASPSNDMWFFH</sequence>
<feature type="region of interest" description="Disordered" evidence="1">
    <location>
        <begin position="546"/>
        <end position="573"/>
    </location>
</feature>
<name>A0A0C3BAV5_SERVB</name>
<feature type="compositionally biased region" description="Polar residues" evidence="1">
    <location>
        <begin position="1"/>
        <end position="13"/>
    </location>
</feature>
<feature type="compositionally biased region" description="Low complexity" evidence="1">
    <location>
        <begin position="370"/>
        <end position="379"/>
    </location>
</feature>
<dbReference type="AlphaFoldDB" id="A0A0C3BAV5"/>
<dbReference type="Proteomes" id="UP000054097">
    <property type="component" value="Unassembled WGS sequence"/>
</dbReference>
<proteinExistence type="predicted"/>
<feature type="compositionally biased region" description="Polar residues" evidence="1">
    <location>
        <begin position="22"/>
        <end position="35"/>
    </location>
</feature>